<feature type="compositionally biased region" description="Acidic residues" evidence="1">
    <location>
        <begin position="646"/>
        <end position="660"/>
    </location>
</feature>
<sequence length="717" mass="78854">MSGSDDTRGGGDRRGADSGRSGQAGKNGSAGRGFGGRNDRGRDGGSRGSGGDRGRQGGGSRFSNNRDRGGPRIEDRRADGGHRQRAFGQGRDEQTWGAPGDKGDSKFRKDSRGRPADKGGFRRDSKFDDRKGGRPGEQRRGGFRDERRGDDRRNDGGRGGSGGARRFDRQDDRGRGFNRDDRPNRSYRDDRPRDDRPRDDRGGDRNRGDFRGGDRRDKPRFDDRRDRQGSNFKRDDQRPDNRRPDHRRDDDKRGGDRRSDNRAGGNRHQGGGHRSDDRPRNDRPWQDRKSDNRDRGGRSWSDKRDDRGGDRRQRDDRRDDRGGRPSYGRPKDDRRGGDRPQGKRDRFDNDRPRRDDRQRPQSDNRGPRRHDRDAAQRSGAAAEENVETKPVEVAPELPEDVDVSELHGEVRRDMRSLPKGLADKVALHLVAAGKLMDTDPEQALVHARYARHRASRIGAAREANGLCAYQMGEWTEALSELRAARRMGGGPGHIAIMADCERALGRAERALELSRSAEAAELTGGEAVELRIVAAGARRDLGEVEASVVSLQIPELDPKVQEPWSARLFYAYADNLLAAGRVQEAFTWFVHAAHADDDGETDAPERLDELVVLLGGDAEAEELVAEATAAGPAALDDADDVELTTESEAEAEVTVEEPVDAGDSAAEPTTAQDTPATAEPDAAAVEQAPASKPAAVDGAQSADRAVKASDPRGDESQ</sequence>
<feature type="compositionally biased region" description="Basic and acidic residues" evidence="1">
    <location>
        <begin position="1"/>
        <end position="17"/>
    </location>
</feature>
<dbReference type="InterPro" id="IPR011990">
    <property type="entry name" value="TPR-like_helical_dom_sf"/>
</dbReference>
<feature type="compositionally biased region" description="Basic and acidic residues" evidence="1">
    <location>
        <begin position="37"/>
        <end position="55"/>
    </location>
</feature>
<feature type="region of interest" description="Disordered" evidence="1">
    <location>
        <begin position="646"/>
        <end position="717"/>
    </location>
</feature>
<organism evidence="2 3">
    <name type="scientific">Saccharopolyspora gregorii</name>
    <dbReference type="NCBI Taxonomy" id="33914"/>
    <lineage>
        <taxon>Bacteria</taxon>
        <taxon>Bacillati</taxon>
        <taxon>Actinomycetota</taxon>
        <taxon>Actinomycetes</taxon>
        <taxon>Pseudonocardiales</taxon>
        <taxon>Pseudonocardiaceae</taxon>
        <taxon>Saccharopolyspora</taxon>
    </lineage>
</organism>
<name>A0ABP6RVK6_9PSEU</name>
<dbReference type="Proteomes" id="UP001500483">
    <property type="component" value="Unassembled WGS sequence"/>
</dbReference>
<feature type="compositionally biased region" description="Basic and acidic residues" evidence="1">
    <location>
        <begin position="704"/>
        <end position="717"/>
    </location>
</feature>
<feature type="compositionally biased region" description="Basic and acidic residues" evidence="1">
    <location>
        <begin position="273"/>
        <end position="375"/>
    </location>
</feature>
<feature type="compositionally biased region" description="Basic and acidic residues" evidence="1">
    <location>
        <begin position="165"/>
        <end position="261"/>
    </location>
</feature>
<accession>A0ABP6RVK6</accession>
<dbReference type="Gene3D" id="1.25.40.10">
    <property type="entry name" value="Tetratricopeptide repeat domain"/>
    <property type="match status" value="1"/>
</dbReference>
<dbReference type="SUPFAM" id="SSF48452">
    <property type="entry name" value="TPR-like"/>
    <property type="match status" value="1"/>
</dbReference>
<feature type="compositionally biased region" description="Basic and acidic residues" evidence="1">
    <location>
        <begin position="64"/>
        <end position="82"/>
    </location>
</feature>
<reference evidence="3" key="1">
    <citation type="journal article" date="2019" name="Int. J. Syst. Evol. Microbiol.">
        <title>The Global Catalogue of Microorganisms (GCM) 10K type strain sequencing project: providing services to taxonomists for standard genome sequencing and annotation.</title>
        <authorList>
            <consortium name="The Broad Institute Genomics Platform"/>
            <consortium name="The Broad Institute Genome Sequencing Center for Infectious Disease"/>
            <person name="Wu L."/>
            <person name="Ma J."/>
        </authorList>
    </citation>
    <scope>NUCLEOTIDE SEQUENCE [LARGE SCALE GENOMIC DNA]</scope>
    <source>
        <strain evidence="3">JCM 9687</strain>
    </source>
</reference>
<evidence type="ECO:0000313" key="3">
    <source>
        <dbReference type="Proteomes" id="UP001500483"/>
    </source>
</evidence>
<protein>
    <recommendedName>
        <fullName evidence="4">Tetratricopeptide repeat protein</fullName>
    </recommendedName>
</protein>
<evidence type="ECO:0008006" key="4">
    <source>
        <dbReference type="Google" id="ProtNLM"/>
    </source>
</evidence>
<dbReference type="EMBL" id="BAAAYK010000038">
    <property type="protein sequence ID" value="GAA3360675.1"/>
    <property type="molecule type" value="Genomic_DNA"/>
</dbReference>
<evidence type="ECO:0000313" key="2">
    <source>
        <dbReference type="EMBL" id="GAA3360675.1"/>
    </source>
</evidence>
<proteinExistence type="predicted"/>
<gene>
    <name evidence="2" type="ORF">GCM10020366_41660</name>
</gene>
<comment type="caution">
    <text evidence="2">The sequence shown here is derived from an EMBL/GenBank/DDBJ whole genome shotgun (WGS) entry which is preliminary data.</text>
</comment>
<feature type="compositionally biased region" description="Low complexity" evidence="1">
    <location>
        <begin position="665"/>
        <end position="690"/>
    </location>
</feature>
<feature type="compositionally biased region" description="Basic and acidic residues" evidence="1">
    <location>
        <begin position="101"/>
        <end position="156"/>
    </location>
</feature>
<evidence type="ECO:0000256" key="1">
    <source>
        <dbReference type="SAM" id="MobiDB-lite"/>
    </source>
</evidence>
<keyword evidence="3" id="KW-1185">Reference proteome</keyword>
<feature type="region of interest" description="Disordered" evidence="1">
    <location>
        <begin position="1"/>
        <end position="407"/>
    </location>
</feature>